<gene>
    <name evidence="2" type="ORF">CBF37_03455</name>
</gene>
<proteinExistence type="predicted"/>
<organism evidence="2 3">
    <name type="scientific">Vagococcus vulneris</name>
    <dbReference type="NCBI Taxonomy" id="1977869"/>
    <lineage>
        <taxon>Bacteria</taxon>
        <taxon>Bacillati</taxon>
        <taxon>Bacillota</taxon>
        <taxon>Bacilli</taxon>
        <taxon>Lactobacillales</taxon>
        <taxon>Enterococcaceae</taxon>
        <taxon>Vagococcus</taxon>
    </lineage>
</organism>
<dbReference type="AlphaFoldDB" id="A0A430A0E9"/>
<dbReference type="SUPFAM" id="SSF51206">
    <property type="entry name" value="cAMP-binding domain-like"/>
    <property type="match status" value="1"/>
</dbReference>
<dbReference type="Gene3D" id="2.60.120.10">
    <property type="entry name" value="Jelly Rolls"/>
    <property type="match status" value="1"/>
</dbReference>
<dbReference type="Proteomes" id="UP000287857">
    <property type="component" value="Unassembled WGS sequence"/>
</dbReference>
<name>A0A430A0E9_9ENTE</name>
<dbReference type="InterPro" id="IPR014710">
    <property type="entry name" value="RmlC-like_jellyroll"/>
</dbReference>
<reference evidence="2 3" key="1">
    <citation type="submission" date="2017-05" db="EMBL/GenBank/DDBJ databases">
        <title>Vagococcus spp. assemblies.</title>
        <authorList>
            <person name="Gulvik C.A."/>
        </authorList>
    </citation>
    <scope>NUCLEOTIDE SEQUENCE [LARGE SCALE GENOMIC DNA]</scope>
    <source>
        <strain evidence="2 3">SS1995</strain>
    </source>
</reference>
<dbReference type="EMBL" id="NGJS01000003">
    <property type="protein sequence ID" value="RST99794.1"/>
    <property type="molecule type" value="Genomic_DNA"/>
</dbReference>
<dbReference type="GO" id="GO:0003700">
    <property type="term" value="F:DNA-binding transcription factor activity"/>
    <property type="evidence" value="ECO:0007669"/>
    <property type="project" value="TreeGrafter"/>
</dbReference>
<dbReference type="RefSeq" id="WP_125983329.1">
    <property type="nucleotide sequence ID" value="NZ_NGJS01000003.1"/>
</dbReference>
<dbReference type="PROSITE" id="PS50042">
    <property type="entry name" value="CNMP_BINDING_3"/>
    <property type="match status" value="1"/>
</dbReference>
<evidence type="ECO:0000313" key="2">
    <source>
        <dbReference type="EMBL" id="RST99794.1"/>
    </source>
</evidence>
<dbReference type="PANTHER" id="PTHR24567:SF26">
    <property type="entry name" value="REGULATORY PROTEIN YEIL"/>
    <property type="match status" value="1"/>
</dbReference>
<protein>
    <recommendedName>
        <fullName evidence="1">Cyclic nucleotide-binding domain-containing protein</fullName>
    </recommendedName>
</protein>
<dbReference type="InterPro" id="IPR050397">
    <property type="entry name" value="Env_Response_Regulators"/>
</dbReference>
<evidence type="ECO:0000313" key="3">
    <source>
        <dbReference type="Proteomes" id="UP000287857"/>
    </source>
</evidence>
<dbReference type="GO" id="GO:0005829">
    <property type="term" value="C:cytosol"/>
    <property type="evidence" value="ECO:0007669"/>
    <property type="project" value="TreeGrafter"/>
</dbReference>
<dbReference type="InterPro" id="IPR000595">
    <property type="entry name" value="cNMP-bd_dom"/>
</dbReference>
<sequence>MDKSGFSSKQLDILASYSLTELPKEACRLNYYQKGSVIYFEGETIRSLGIIVSGKAKICLHSPDGKRLTLCYYESKSLIGDVELLTEQTVTSATVIAMTDIEMIEVPFNRLEKELLVNTAFVRILGSRVAKNLIRSSENAELQSLYTGQQRLCSYILRERSGLSFDHSLIDTAYSIGLSYRQTLRLMKKLCHLQVLTKTKVGYNIENNLKLEKLSGMN</sequence>
<feature type="domain" description="Cyclic nucleotide-binding" evidence="1">
    <location>
        <begin position="10"/>
        <end position="132"/>
    </location>
</feature>
<comment type="caution">
    <text evidence="2">The sequence shown here is derived from an EMBL/GenBank/DDBJ whole genome shotgun (WGS) entry which is preliminary data.</text>
</comment>
<keyword evidence="3" id="KW-1185">Reference proteome</keyword>
<dbReference type="PANTHER" id="PTHR24567">
    <property type="entry name" value="CRP FAMILY TRANSCRIPTIONAL REGULATORY PROTEIN"/>
    <property type="match status" value="1"/>
</dbReference>
<dbReference type="SMART" id="SM00100">
    <property type="entry name" value="cNMP"/>
    <property type="match status" value="1"/>
</dbReference>
<accession>A0A430A0E9</accession>
<dbReference type="CDD" id="cd00038">
    <property type="entry name" value="CAP_ED"/>
    <property type="match status" value="1"/>
</dbReference>
<dbReference type="Pfam" id="PF00027">
    <property type="entry name" value="cNMP_binding"/>
    <property type="match status" value="1"/>
</dbReference>
<dbReference type="InterPro" id="IPR018490">
    <property type="entry name" value="cNMP-bd_dom_sf"/>
</dbReference>
<evidence type="ECO:0000259" key="1">
    <source>
        <dbReference type="PROSITE" id="PS50042"/>
    </source>
</evidence>
<dbReference type="OrthoDB" id="581021at2"/>